<accession>A0A1H8WDH1</accession>
<reference evidence="1 2" key="1">
    <citation type="submission" date="2016-10" db="EMBL/GenBank/DDBJ databases">
        <authorList>
            <person name="de Groot N.N."/>
        </authorList>
    </citation>
    <scope>NUCLEOTIDE SEQUENCE [LARGE SCALE GENOMIC DNA]</scope>
    <source>
        <strain evidence="1 2">DSM 27842</strain>
    </source>
</reference>
<keyword evidence="2" id="KW-1185">Reference proteome</keyword>
<name>A0A1H8WDH1_9RHOB</name>
<dbReference type="RefSeq" id="WP_139196320.1">
    <property type="nucleotide sequence ID" value="NZ_FODS01000056.1"/>
</dbReference>
<dbReference type="Proteomes" id="UP000198893">
    <property type="component" value="Unassembled WGS sequence"/>
</dbReference>
<dbReference type="AlphaFoldDB" id="A0A1H8WDH1"/>
<dbReference type="OrthoDB" id="7872836at2"/>
<gene>
    <name evidence="1" type="ORF">SAMN04490248_15610</name>
</gene>
<organism evidence="1 2">
    <name type="scientific">Salinihabitans flavidus</name>
    <dbReference type="NCBI Taxonomy" id="569882"/>
    <lineage>
        <taxon>Bacteria</taxon>
        <taxon>Pseudomonadati</taxon>
        <taxon>Pseudomonadota</taxon>
        <taxon>Alphaproteobacteria</taxon>
        <taxon>Rhodobacterales</taxon>
        <taxon>Roseobacteraceae</taxon>
        <taxon>Salinihabitans</taxon>
    </lineage>
</organism>
<evidence type="ECO:0000313" key="2">
    <source>
        <dbReference type="Proteomes" id="UP000198893"/>
    </source>
</evidence>
<proteinExistence type="predicted"/>
<dbReference type="STRING" id="569882.SAMN04490248_15610"/>
<evidence type="ECO:0000313" key="1">
    <source>
        <dbReference type="EMBL" id="SEP25649.1"/>
    </source>
</evidence>
<protein>
    <submittedName>
        <fullName evidence="1">Uncharacterized protein</fullName>
    </submittedName>
</protein>
<sequence length="123" mass="13855">MQQAMRKRIEMRIGARLFALLTCVALALWTVSPNASHVPKIIETLQDHADMIAEHGHSHGLEEDLIWAMHGHSHEVADHDHSQAVLMLARRGTVPVETSALWHGYALAHWAPPVFRLERPPRA</sequence>
<dbReference type="EMBL" id="FODS01000056">
    <property type="protein sequence ID" value="SEP25649.1"/>
    <property type="molecule type" value="Genomic_DNA"/>
</dbReference>